<dbReference type="SUPFAM" id="SSF51735">
    <property type="entry name" value="NAD(P)-binding Rossmann-fold domains"/>
    <property type="match status" value="1"/>
</dbReference>
<evidence type="ECO:0000259" key="1">
    <source>
        <dbReference type="Pfam" id="PF02737"/>
    </source>
</evidence>
<dbReference type="EMBL" id="UGMS01000004">
    <property type="protein sequence ID" value="STW80115.1"/>
    <property type="molecule type" value="Genomic_DNA"/>
</dbReference>
<evidence type="ECO:0000313" key="2">
    <source>
        <dbReference type="EMBL" id="STW80115.1"/>
    </source>
</evidence>
<name>A0A7H4PNZ2_9ENTR</name>
<feature type="domain" description="3-hydroxyacyl-CoA dehydrogenase NAD binding" evidence="1">
    <location>
        <begin position="2"/>
        <end position="75"/>
    </location>
</feature>
<evidence type="ECO:0000313" key="3">
    <source>
        <dbReference type="Proteomes" id="UP000254863"/>
    </source>
</evidence>
<dbReference type="InterPro" id="IPR050136">
    <property type="entry name" value="FA_oxidation_alpha_subunit"/>
</dbReference>
<dbReference type="Pfam" id="PF02737">
    <property type="entry name" value="3HCDH_N"/>
    <property type="match status" value="1"/>
</dbReference>
<reference evidence="2 3" key="1">
    <citation type="submission" date="2018-06" db="EMBL/GenBank/DDBJ databases">
        <authorList>
            <consortium name="Pathogen Informatics"/>
            <person name="Doyle S."/>
        </authorList>
    </citation>
    <scope>NUCLEOTIDE SEQUENCE [LARGE SCALE GENOMIC DNA]</scope>
    <source>
        <strain evidence="2 3">NCTC11685</strain>
    </source>
</reference>
<organism evidence="2 3">
    <name type="scientific">Klebsiella michiganensis</name>
    <dbReference type="NCBI Taxonomy" id="1134687"/>
    <lineage>
        <taxon>Bacteria</taxon>
        <taxon>Pseudomonadati</taxon>
        <taxon>Pseudomonadota</taxon>
        <taxon>Gammaproteobacteria</taxon>
        <taxon>Enterobacterales</taxon>
        <taxon>Enterobacteriaceae</taxon>
        <taxon>Klebsiella/Raoultella group</taxon>
        <taxon>Klebsiella</taxon>
    </lineage>
</organism>
<dbReference type="GO" id="GO:0004300">
    <property type="term" value="F:enoyl-CoA hydratase activity"/>
    <property type="evidence" value="ECO:0007669"/>
    <property type="project" value="TreeGrafter"/>
</dbReference>
<dbReference type="Gene3D" id="3.40.50.720">
    <property type="entry name" value="NAD(P)-binding Rossmann-like Domain"/>
    <property type="match status" value="1"/>
</dbReference>
<dbReference type="PANTHER" id="PTHR43612:SF3">
    <property type="entry name" value="TRIFUNCTIONAL ENZYME SUBUNIT ALPHA, MITOCHONDRIAL"/>
    <property type="match status" value="1"/>
</dbReference>
<sequence length="77" mass="8491">MGLISGSLDYQGFAHRDVVIEAVFEDLALKQKMVSEVEQHCRPETIFASNTSSLPIGEIAAHASRPQRVIGLHFLAR</sequence>
<dbReference type="AlphaFoldDB" id="A0A7H4PNZ2"/>
<dbReference type="InterPro" id="IPR036291">
    <property type="entry name" value="NAD(P)-bd_dom_sf"/>
</dbReference>
<dbReference type="GO" id="GO:0070403">
    <property type="term" value="F:NAD+ binding"/>
    <property type="evidence" value="ECO:0007669"/>
    <property type="project" value="InterPro"/>
</dbReference>
<protein>
    <submittedName>
        <fullName evidence="2">Enoyl-CoA hydratase</fullName>
    </submittedName>
</protein>
<dbReference type="PANTHER" id="PTHR43612">
    <property type="entry name" value="TRIFUNCTIONAL ENZYME SUBUNIT ALPHA"/>
    <property type="match status" value="1"/>
</dbReference>
<comment type="caution">
    <text evidence="2">The sequence shown here is derived from an EMBL/GenBank/DDBJ whole genome shotgun (WGS) entry which is preliminary data.</text>
</comment>
<accession>A0A7H4PNZ2</accession>
<proteinExistence type="predicted"/>
<gene>
    <name evidence="2" type="primary">fadJ_3</name>
    <name evidence="2" type="ORF">NCTC11685_07471</name>
</gene>
<dbReference type="Proteomes" id="UP000254863">
    <property type="component" value="Unassembled WGS sequence"/>
</dbReference>
<dbReference type="GO" id="GO:0006635">
    <property type="term" value="P:fatty acid beta-oxidation"/>
    <property type="evidence" value="ECO:0007669"/>
    <property type="project" value="TreeGrafter"/>
</dbReference>
<dbReference type="GO" id="GO:0016509">
    <property type="term" value="F:long-chain (3S)-3-hydroxyacyl-CoA dehydrogenase (NAD+) activity"/>
    <property type="evidence" value="ECO:0007669"/>
    <property type="project" value="TreeGrafter"/>
</dbReference>
<dbReference type="InterPro" id="IPR006176">
    <property type="entry name" value="3-OHacyl-CoA_DH_NAD-bd"/>
</dbReference>